<dbReference type="InterPro" id="IPR029068">
    <property type="entry name" value="Glyas_Bleomycin-R_OHBP_Dase"/>
</dbReference>
<dbReference type="SUPFAM" id="SSF54593">
    <property type="entry name" value="Glyoxalase/Bleomycin resistance protein/Dihydroxybiphenyl dioxygenase"/>
    <property type="match status" value="1"/>
</dbReference>
<dbReference type="PANTHER" id="PTHR35908">
    <property type="entry name" value="HYPOTHETICAL FUSION PROTEIN"/>
    <property type="match status" value="1"/>
</dbReference>
<name>A0ABX0H113_9ACTN</name>
<evidence type="ECO:0000313" key="3">
    <source>
        <dbReference type="Proteomes" id="UP000800981"/>
    </source>
</evidence>
<protein>
    <submittedName>
        <fullName evidence="2">VOC family protein</fullName>
    </submittedName>
</protein>
<dbReference type="PANTHER" id="PTHR35908:SF1">
    <property type="entry name" value="CONSERVED PROTEIN"/>
    <property type="match status" value="1"/>
</dbReference>
<dbReference type="Proteomes" id="UP000800981">
    <property type="component" value="Unassembled WGS sequence"/>
</dbReference>
<dbReference type="RefSeq" id="WP_166283985.1">
    <property type="nucleotide sequence ID" value="NZ_JAANNP010000034.1"/>
</dbReference>
<organism evidence="2 3">
    <name type="scientific">Motilibacter deserti</name>
    <dbReference type="NCBI Taxonomy" id="2714956"/>
    <lineage>
        <taxon>Bacteria</taxon>
        <taxon>Bacillati</taxon>
        <taxon>Actinomycetota</taxon>
        <taxon>Actinomycetes</taxon>
        <taxon>Motilibacterales</taxon>
        <taxon>Motilibacteraceae</taxon>
        <taxon>Motilibacter</taxon>
    </lineage>
</organism>
<proteinExistence type="predicted"/>
<keyword evidence="3" id="KW-1185">Reference proteome</keyword>
<feature type="domain" description="Glyoxalase-like" evidence="1">
    <location>
        <begin position="7"/>
        <end position="124"/>
    </location>
</feature>
<evidence type="ECO:0000259" key="1">
    <source>
        <dbReference type="Pfam" id="PF18029"/>
    </source>
</evidence>
<dbReference type="Pfam" id="PF18029">
    <property type="entry name" value="Glyoxalase_6"/>
    <property type="match status" value="1"/>
</dbReference>
<sequence>MATRWTLTFDAQDPRSLASFWADALGYVLEPGFDEPGAASIVDPGGQAPAISFLAVPEGKSAKNRLHIDVRGTPGADEAGRERGVRARAAELAARGAVLVREQSYGGAFGHVVMLDPEGNEFCVA</sequence>
<dbReference type="CDD" id="cd06587">
    <property type="entry name" value="VOC"/>
    <property type="match status" value="1"/>
</dbReference>
<evidence type="ECO:0000313" key="2">
    <source>
        <dbReference type="EMBL" id="NHC15515.1"/>
    </source>
</evidence>
<accession>A0ABX0H113</accession>
<dbReference type="EMBL" id="JAANNP010000034">
    <property type="protein sequence ID" value="NHC15515.1"/>
    <property type="molecule type" value="Genomic_DNA"/>
</dbReference>
<gene>
    <name evidence="2" type="ORF">G9H71_17180</name>
</gene>
<dbReference type="InterPro" id="IPR041581">
    <property type="entry name" value="Glyoxalase_6"/>
</dbReference>
<dbReference type="Gene3D" id="3.10.180.10">
    <property type="entry name" value="2,3-Dihydroxybiphenyl 1,2-Dioxygenase, domain 1"/>
    <property type="match status" value="1"/>
</dbReference>
<reference evidence="2 3" key="1">
    <citation type="submission" date="2020-03" db="EMBL/GenBank/DDBJ databases">
        <title>Two novel Motilibacter sp.</title>
        <authorList>
            <person name="Liu S."/>
        </authorList>
    </citation>
    <scope>NUCLEOTIDE SEQUENCE [LARGE SCALE GENOMIC DNA]</scope>
    <source>
        <strain evidence="2 3">E257</strain>
    </source>
</reference>
<comment type="caution">
    <text evidence="2">The sequence shown here is derived from an EMBL/GenBank/DDBJ whole genome shotgun (WGS) entry which is preliminary data.</text>
</comment>